<evidence type="ECO:0000256" key="3">
    <source>
        <dbReference type="ARBA" id="ARBA00024226"/>
    </source>
</evidence>
<dbReference type="FunFam" id="3.40.605.10:FF:000026">
    <property type="entry name" value="Aldehyde dehydrogenase, putative"/>
    <property type="match status" value="1"/>
</dbReference>
<evidence type="ECO:0000256" key="2">
    <source>
        <dbReference type="ARBA" id="ARBA00023002"/>
    </source>
</evidence>
<evidence type="ECO:0000256" key="4">
    <source>
        <dbReference type="ARBA" id="ARBA00049194"/>
    </source>
</evidence>
<dbReference type="PANTHER" id="PTHR42804">
    <property type="entry name" value="ALDEHYDE DEHYDROGENASE"/>
    <property type="match status" value="1"/>
</dbReference>
<dbReference type="Proteomes" id="UP000824130">
    <property type="component" value="Unassembled WGS sequence"/>
</dbReference>
<comment type="caution">
    <text evidence="8">The sequence shown here is derived from an EMBL/GenBank/DDBJ whole genome shotgun (WGS) entry which is preliminary data.</text>
</comment>
<dbReference type="EMBL" id="DVOB01000156">
    <property type="protein sequence ID" value="HIU96497.1"/>
    <property type="molecule type" value="Genomic_DNA"/>
</dbReference>
<evidence type="ECO:0000259" key="7">
    <source>
        <dbReference type="Pfam" id="PF00171"/>
    </source>
</evidence>
<feature type="active site" evidence="5">
    <location>
        <position position="3"/>
    </location>
</feature>
<feature type="non-terminal residue" evidence="8">
    <location>
        <position position="1"/>
    </location>
</feature>
<protein>
    <recommendedName>
        <fullName evidence="3">aldehyde dehydrogenase (NAD(+))</fullName>
        <ecNumber evidence="3">1.2.1.3</ecNumber>
    </recommendedName>
</protein>
<dbReference type="InterPro" id="IPR016162">
    <property type="entry name" value="Ald_DH_N"/>
</dbReference>
<evidence type="ECO:0000313" key="8">
    <source>
        <dbReference type="EMBL" id="HIU96497.1"/>
    </source>
</evidence>
<dbReference type="PANTHER" id="PTHR42804:SF1">
    <property type="entry name" value="ALDEHYDE DEHYDROGENASE-RELATED"/>
    <property type="match status" value="1"/>
</dbReference>
<accession>A0A9D1N7B8</accession>
<dbReference type="InterPro" id="IPR016160">
    <property type="entry name" value="Ald_DH_CS_CYS"/>
</dbReference>
<gene>
    <name evidence="8" type="ORF">IAD25_07330</name>
</gene>
<dbReference type="Gene3D" id="3.40.309.10">
    <property type="entry name" value="Aldehyde Dehydrogenase, Chain A, domain 2"/>
    <property type="match status" value="1"/>
</dbReference>
<dbReference type="InterPro" id="IPR016161">
    <property type="entry name" value="Ald_DH/histidinol_DH"/>
</dbReference>
<evidence type="ECO:0000313" key="9">
    <source>
        <dbReference type="Proteomes" id="UP000824130"/>
    </source>
</evidence>
<keyword evidence="2 6" id="KW-0560">Oxidoreductase</keyword>
<comment type="similarity">
    <text evidence="1 6">Belongs to the aldehyde dehydrogenase family.</text>
</comment>
<dbReference type="Gene3D" id="3.40.605.10">
    <property type="entry name" value="Aldehyde Dehydrogenase, Chain A, domain 1"/>
    <property type="match status" value="1"/>
</dbReference>
<evidence type="ECO:0000256" key="5">
    <source>
        <dbReference type="PROSITE-ProRule" id="PRU10007"/>
    </source>
</evidence>
<name>A0A9D1N7B8_9FIRM</name>
<dbReference type="EC" id="1.2.1.3" evidence="3"/>
<dbReference type="InterPro" id="IPR029510">
    <property type="entry name" value="Ald_DH_CS_GLU"/>
</dbReference>
<dbReference type="PROSITE" id="PS00070">
    <property type="entry name" value="ALDEHYDE_DEHYDR_CYS"/>
    <property type="match status" value="1"/>
</dbReference>
<dbReference type="InterPro" id="IPR016163">
    <property type="entry name" value="Ald_DH_C"/>
</dbReference>
<dbReference type="Pfam" id="PF00171">
    <property type="entry name" value="Aldedh"/>
    <property type="match status" value="1"/>
</dbReference>
<proteinExistence type="inferred from homology"/>
<reference evidence="8" key="2">
    <citation type="journal article" date="2021" name="PeerJ">
        <title>Extensive microbial diversity within the chicken gut microbiome revealed by metagenomics and culture.</title>
        <authorList>
            <person name="Gilroy R."/>
            <person name="Ravi A."/>
            <person name="Getino M."/>
            <person name="Pursley I."/>
            <person name="Horton D.L."/>
            <person name="Alikhan N.F."/>
            <person name="Baker D."/>
            <person name="Gharbi K."/>
            <person name="Hall N."/>
            <person name="Watson M."/>
            <person name="Adriaenssens E.M."/>
            <person name="Foster-Nyarko E."/>
            <person name="Jarju S."/>
            <person name="Secka A."/>
            <person name="Antonio M."/>
            <person name="Oren A."/>
            <person name="Chaudhuri R.R."/>
            <person name="La Ragione R."/>
            <person name="Hildebrand F."/>
            <person name="Pallen M.J."/>
        </authorList>
    </citation>
    <scope>NUCLEOTIDE SEQUENCE</scope>
    <source>
        <strain evidence="8">ChiSjej4B22-8349</strain>
    </source>
</reference>
<organism evidence="8 9">
    <name type="scientific">Candidatus Allocopromorpha excrementipullorum</name>
    <dbReference type="NCBI Taxonomy" id="2840743"/>
    <lineage>
        <taxon>Bacteria</taxon>
        <taxon>Bacillati</taxon>
        <taxon>Bacillota</taxon>
        <taxon>Clostridia</taxon>
        <taxon>Eubacteriales</taxon>
        <taxon>Eubacteriaceae</taxon>
        <taxon>Eubacteriaceae incertae sedis</taxon>
        <taxon>Candidatus Allocopromorpha</taxon>
    </lineage>
</organism>
<comment type="catalytic activity">
    <reaction evidence="4">
        <text>an aldehyde + NAD(+) + H2O = a carboxylate + NADH + 2 H(+)</text>
        <dbReference type="Rhea" id="RHEA:16185"/>
        <dbReference type="ChEBI" id="CHEBI:15377"/>
        <dbReference type="ChEBI" id="CHEBI:15378"/>
        <dbReference type="ChEBI" id="CHEBI:17478"/>
        <dbReference type="ChEBI" id="CHEBI:29067"/>
        <dbReference type="ChEBI" id="CHEBI:57540"/>
        <dbReference type="ChEBI" id="CHEBI:57945"/>
        <dbReference type="EC" id="1.2.1.3"/>
    </reaction>
</comment>
<evidence type="ECO:0000256" key="1">
    <source>
        <dbReference type="ARBA" id="ARBA00009986"/>
    </source>
</evidence>
<feature type="domain" description="Aldehyde dehydrogenase" evidence="7">
    <location>
        <begin position="2"/>
        <end position="225"/>
    </location>
</feature>
<dbReference type="GO" id="GO:0004029">
    <property type="term" value="F:aldehyde dehydrogenase (NAD+) activity"/>
    <property type="evidence" value="ECO:0007669"/>
    <property type="project" value="UniProtKB-EC"/>
</dbReference>
<dbReference type="SUPFAM" id="SSF53720">
    <property type="entry name" value="ALDH-like"/>
    <property type="match status" value="1"/>
</dbReference>
<dbReference type="AlphaFoldDB" id="A0A9D1N7B8"/>
<dbReference type="InterPro" id="IPR015590">
    <property type="entry name" value="Aldehyde_DH_dom"/>
</dbReference>
<reference evidence="8" key="1">
    <citation type="submission" date="2020-10" db="EMBL/GenBank/DDBJ databases">
        <authorList>
            <person name="Gilroy R."/>
        </authorList>
    </citation>
    <scope>NUCLEOTIDE SEQUENCE</scope>
    <source>
        <strain evidence="8">ChiSjej4B22-8349</strain>
    </source>
</reference>
<evidence type="ECO:0000256" key="6">
    <source>
        <dbReference type="RuleBase" id="RU003345"/>
    </source>
</evidence>
<dbReference type="PROSITE" id="PS00687">
    <property type="entry name" value="ALDEHYDE_DEHYDR_GLU"/>
    <property type="match status" value="1"/>
</dbReference>
<sequence length="227" mass="24723">ALELGGKSAAVILKSADLKKAVESIMMGCFLNTGQICAALTRLLAPAEMKEELERHVLEQMGSLIVGSPEKEETVIGPLASRKGFEKVREYLHAGLDEGARMLAGRIPEDSRKGYYVSPVVFTDVTNDMTIAREEIFGPVLSIIYYDTEEEAVEAVNDSIYGLAGAVFGEESEALEFARRMRTGSVNVNDAPFTIEMPFGGYKQSGLGRENGEAGFEEFLETKAILI</sequence>